<evidence type="ECO:0000313" key="3">
    <source>
        <dbReference type="EMBL" id="CAA2102964.1"/>
    </source>
</evidence>
<dbReference type="GO" id="GO:0016094">
    <property type="term" value="P:polyprenol biosynthetic process"/>
    <property type="evidence" value="ECO:0007669"/>
    <property type="project" value="TreeGrafter"/>
</dbReference>
<dbReference type="InterPro" id="IPR001441">
    <property type="entry name" value="UPP_synth-like"/>
</dbReference>
<comment type="subunit">
    <text evidence="2">Homodimer.</text>
</comment>
<keyword evidence="2" id="KW-0460">Magnesium</keyword>
<sequence length="281" mass="30307">MGRSEGARQIEVSAAGDRDAAAATVGLASRGAAPSGSGPSPVTRPAAPAHVAIIMDGNGRWAARRGLPRVEGHRRGVEAVRRAVRSAIELGVSYLTIYSFSSENWRRPPAEIADLMGLLKLFVRRDLAELHGNNVRVKIIGAREGLSTDIAALLDEAESRTRGNTGLTLVIAFNYGGRQEILRAVRTLAQAVADGRMSPAEIGLEAIAQALDTTGIPDPDLVIRTSGEQRLSNFLTWQTAYAEYVIVPEFWPDFDHACFHAAIDEYHRRDRRFGGLSGKAG</sequence>
<dbReference type="FunFam" id="3.40.1180.10:FF:000001">
    <property type="entry name" value="(2E,6E)-farnesyl-diphosphate-specific ditrans,polycis-undecaprenyl-diphosphate synthase"/>
    <property type="match status" value="1"/>
</dbReference>
<dbReference type="Pfam" id="PF01255">
    <property type="entry name" value="Prenyltransf"/>
    <property type="match status" value="1"/>
</dbReference>
<organism evidence="3">
    <name type="scientific">Methylobacterium bullatum</name>
    <dbReference type="NCBI Taxonomy" id="570505"/>
    <lineage>
        <taxon>Bacteria</taxon>
        <taxon>Pseudomonadati</taxon>
        <taxon>Pseudomonadota</taxon>
        <taxon>Alphaproteobacteria</taxon>
        <taxon>Hyphomicrobiales</taxon>
        <taxon>Methylobacteriaceae</taxon>
        <taxon>Methylobacterium</taxon>
    </lineage>
</organism>
<protein>
    <recommendedName>
        <fullName evidence="2">Isoprenyl transferase</fullName>
        <ecNumber evidence="2">2.5.1.-</ecNumber>
    </recommendedName>
</protein>
<evidence type="ECO:0000256" key="1">
    <source>
        <dbReference type="ARBA" id="ARBA00022679"/>
    </source>
</evidence>
<name>A0A679IRT5_9HYPH</name>
<dbReference type="NCBIfam" id="NF011405">
    <property type="entry name" value="PRK14830.1"/>
    <property type="match status" value="1"/>
</dbReference>
<comment type="cofactor">
    <cofactor evidence="2">
        <name>Mg(2+)</name>
        <dbReference type="ChEBI" id="CHEBI:18420"/>
    </cofactor>
    <text evidence="2">Binds 2 magnesium ions per subunit.</text>
</comment>
<comment type="similarity">
    <text evidence="2">Belongs to the UPP synthase family.</text>
</comment>
<dbReference type="PROSITE" id="PS01066">
    <property type="entry name" value="UPP_SYNTHASE"/>
    <property type="match status" value="1"/>
</dbReference>
<accession>A0A679IRT5</accession>
<dbReference type="CDD" id="cd00475">
    <property type="entry name" value="Cis_IPPS"/>
    <property type="match status" value="1"/>
</dbReference>
<gene>
    <name evidence="3" type="primary">uppS_1</name>
    <name evidence="3" type="ORF">MBUL_01952</name>
</gene>
<dbReference type="InterPro" id="IPR036424">
    <property type="entry name" value="UPP_synth-like_sf"/>
</dbReference>
<dbReference type="EMBL" id="LR743504">
    <property type="protein sequence ID" value="CAA2102964.1"/>
    <property type="molecule type" value="Genomic_DNA"/>
</dbReference>
<comment type="function">
    <text evidence="2">Catalyzes the condensation of isopentenyl diphosphate (IPP) with allylic pyrophosphates generating different type of terpenoids.</text>
</comment>
<feature type="binding site" evidence="2">
    <location>
        <begin position="101"/>
        <end position="103"/>
    </location>
    <ligand>
        <name>substrate</name>
    </ligand>
</feature>
<feature type="active site" description="Proton acceptor" evidence="2">
    <location>
        <position position="104"/>
    </location>
</feature>
<feature type="binding site" evidence="2">
    <location>
        <position position="69"/>
    </location>
    <ligand>
        <name>substrate</name>
    </ligand>
</feature>
<dbReference type="Gene3D" id="3.40.1180.10">
    <property type="entry name" value="Decaprenyl diphosphate synthase-like"/>
    <property type="match status" value="1"/>
</dbReference>
<feature type="binding site" evidence="2">
    <location>
        <position position="73"/>
    </location>
    <ligand>
        <name>substrate</name>
    </ligand>
</feature>
<dbReference type="HAMAP" id="MF_01139">
    <property type="entry name" value="ISPT"/>
    <property type="match status" value="1"/>
</dbReference>
<feature type="binding site" evidence="2">
    <location>
        <position position="61"/>
    </location>
    <ligand>
        <name>substrate</name>
    </ligand>
</feature>
<dbReference type="SUPFAM" id="SSF64005">
    <property type="entry name" value="Undecaprenyl diphosphate synthase"/>
    <property type="match status" value="1"/>
</dbReference>
<feature type="binding site" evidence="2">
    <location>
        <begin position="57"/>
        <end position="60"/>
    </location>
    <ligand>
        <name>substrate</name>
    </ligand>
</feature>
<dbReference type="PANTHER" id="PTHR10291">
    <property type="entry name" value="DEHYDRODOLICHYL DIPHOSPHATE SYNTHASE FAMILY MEMBER"/>
    <property type="match status" value="1"/>
</dbReference>
<feature type="binding site" evidence="2">
    <location>
        <position position="56"/>
    </location>
    <ligand>
        <name>Mg(2+)</name>
        <dbReference type="ChEBI" id="CHEBI:18420"/>
    </ligand>
</feature>
<dbReference type="NCBIfam" id="TIGR00055">
    <property type="entry name" value="uppS"/>
    <property type="match status" value="1"/>
</dbReference>
<dbReference type="InterPro" id="IPR018520">
    <property type="entry name" value="UPP_synth-like_CS"/>
</dbReference>
<feature type="binding site" evidence="2">
    <location>
        <position position="105"/>
    </location>
    <ligand>
        <name>substrate</name>
    </ligand>
</feature>
<keyword evidence="2" id="KW-0479">Metal-binding</keyword>
<keyword evidence="1 2" id="KW-0808">Transferase</keyword>
<dbReference type="PANTHER" id="PTHR10291:SF0">
    <property type="entry name" value="DEHYDRODOLICHYL DIPHOSPHATE SYNTHASE 2"/>
    <property type="match status" value="1"/>
</dbReference>
<dbReference type="GO" id="GO:0005829">
    <property type="term" value="C:cytosol"/>
    <property type="evidence" value="ECO:0007669"/>
    <property type="project" value="TreeGrafter"/>
</dbReference>
<proteinExistence type="inferred from homology"/>
<dbReference type="EC" id="2.5.1.-" evidence="2"/>
<feature type="binding site" evidence="2">
    <location>
        <position position="243"/>
    </location>
    <ligand>
        <name>Mg(2+)</name>
        <dbReference type="ChEBI" id="CHEBI:18420"/>
    </ligand>
</feature>
<feature type="binding site" evidence="2">
    <location>
        <position position="107"/>
    </location>
    <ligand>
        <name>substrate</name>
    </ligand>
</feature>
<dbReference type="AlphaFoldDB" id="A0A679IRT5"/>
<dbReference type="GO" id="GO:0008834">
    <property type="term" value="F:ditrans,polycis-undecaprenyl-diphosphate synthase [(2E,6E)-farnesyl-diphosphate specific] activity"/>
    <property type="evidence" value="ECO:0007669"/>
    <property type="project" value="TreeGrafter"/>
</dbReference>
<feature type="active site" evidence="2">
    <location>
        <position position="56"/>
    </location>
</feature>
<evidence type="ECO:0000256" key="2">
    <source>
        <dbReference type="HAMAP-Rule" id="MF_01139"/>
    </source>
</evidence>
<reference evidence="3" key="1">
    <citation type="submission" date="2019-12" db="EMBL/GenBank/DDBJ databases">
        <authorList>
            <person name="Cremers G."/>
        </authorList>
    </citation>
    <scope>NUCLEOTIDE SEQUENCE</scope>
    <source>
        <strain evidence="3">Mbul1</strain>
    </source>
</reference>
<feature type="binding site" evidence="2">
    <location>
        <begin position="230"/>
        <end position="232"/>
    </location>
    <ligand>
        <name>substrate</name>
    </ligand>
</feature>
<dbReference type="GO" id="GO:0000287">
    <property type="term" value="F:magnesium ion binding"/>
    <property type="evidence" value="ECO:0007669"/>
    <property type="project" value="UniProtKB-UniRule"/>
</dbReference>
<dbReference type="NCBIfam" id="NF011408">
    <property type="entry name" value="PRK14834.1"/>
    <property type="match status" value="1"/>
</dbReference>
<feature type="binding site" evidence="2">
    <location>
        <position position="224"/>
    </location>
    <ligand>
        <name>substrate</name>
    </ligand>
</feature>